<accession>A0AA46YNS9</accession>
<dbReference type="EMBL" id="CP094970">
    <property type="protein sequence ID" value="UYM06958.1"/>
    <property type="molecule type" value="Genomic_DNA"/>
</dbReference>
<dbReference type="KEGG" id="sgrg:L0C25_07745"/>
<dbReference type="InterPro" id="IPR017871">
    <property type="entry name" value="ABC_transporter-like_CS"/>
</dbReference>
<dbReference type="RefSeq" id="WP_271635892.1">
    <property type="nucleotide sequence ID" value="NZ_CP094970.1"/>
</dbReference>
<dbReference type="GO" id="GO:0005524">
    <property type="term" value="F:ATP binding"/>
    <property type="evidence" value="ECO:0007669"/>
    <property type="project" value="UniProtKB-KW"/>
</dbReference>
<name>A0AA46YNS9_9ACTN</name>
<keyword evidence="1" id="KW-0547">Nucleotide-binding</keyword>
<dbReference type="PROSITE" id="PS00211">
    <property type="entry name" value="ABC_TRANSPORTER_1"/>
    <property type="match status" value="1"/>
</dbReference>
<dbReference type="PANTHER" id="PTHR43038:SF3">
    <property type="entry name" value="ABC TRANSPORTER G FAMILY MEMBER 20 ISOFORM X1"/>
    <property type="match status" value="1"/>
</dbReference>
<dbReference type="SMART" id="SM00382">
    <property type="entry name" value="AAA"/>
    <property type="match status" value="1"/>
</dbReference>
<gene>
    <name evidence="4" type="ORF">L0C25_07745</name>
</gene>
<reference evidence="4" key="1">
    <citation type="submission" date="2022-01" db="EMBL/GenBank/DDBJ databases">
        <title>Nocardioidaceae gen. sp. A5X3R13.</title>
        <authorList>
            <person name="Lopez Marin M.A."/>
            <person name="Uhlik O."/>
        </authorList>
    </citation>
    <scope>NUCLEOTIDE SEQUENCE</scope>
    <source>
        <strain evidence="4">A5X3R13</strain>
    </source>
</reference>
<dbReference type="InterPro" id="IPR003593">
    <property type="entry name" value="AAA+_ATPase"/>
</dbReference>
<dbReference type="AlphaFoldDB" id="A0AA46YNS9"/>
<dbReference type="PANTHER" id="PTHR43038">
    <property type="entry name" value="ATP-BINDING CASSETTE, SUB-FAMILY H, MEMBER 1"/>
    <property type="match status" value="1"/>
</dbReference>
<dbReference type="Pfam" id="PF00005">
    <property type="entry name" value="ABC_tran"/>
    <property type="match status" value="1"/>
</dbReference>
<evidence type="ECO:0000256" key="2">
    <source>
        <dbReference type="ARBA" id="ARBA00022840"/>
    </source>
</evidence>
<proteinExistence type="predicted"/>
<dbReference type="SUPFAM" id="SSF52540">
    <property type="entry name" value="P-loop containing nucleoside triphosphate hydrolases"/>
    <property type="match status" value="1"/>
</dbReference>
<dbReference type="CDD" id="cd03230">
    <property type="entry name" value="ABC_DR_subfamily_A"/>
    <property type="match status" value="1"/>
</dbReference>
<keyword evidence="2 4" id="KW-0067">ATP-binding</keyword>
<sequence length="243" mass="25713">MLKNDAVTIEDLTVVRGSRTVLPGIDVGLRSGVITGLLGPSGCGKSTLIRSIVGVQRVKAGTVRVLGEDAGSKSLRDRIGYVTQEPSVYDNLTVAENLTFFARVLGVSISDEVDAAIESVGLASHRDALVGNLSGGQRSRASLAVALLGQPPLLILDEPTVGLDPVLRVELWDMFAEFAHSGTTMLVSSHVMDEAERCDRLLLMREGRILASDTPQALCESTGTTSVEDAFLALVRGDEGAVR</sequence>
<dbReference type="Proteomes" id="UP001164390">
    <property type="component" value="Chromosome"/>
</dbReference>
<dbReference type="PROSITE" id="PS50893">
    <property type="entry name" value="ABC_TRANSPORTER_2"/>
    <property type="match status" value="1"/>
</dbReference>
<dbReference type="InterPro" id="IPR003439">
    <property type="entry name" value="ABC_transporter-like_ATP-bd"/>
</dbReference>
<evidence type="ECO:0000259" key="3">
    <source>
        <dbReference type="PROSITE" id="PS50893"/>
    </source>
</evidence>
<evidence type="ECO:0000256" key="1">
    <source>
        <dbReference type="ARBA" id="ARBA00022741"/>
    </source>
</evidence>
<organism evidence="4 5">
    <name type="scientific">Solicola gregarius</name>
    <dbReference type="NCBI Taxonomy" id="2908642"/>
    <lineage>
        <taxon>Bacteria</taxon>
        <taxon>Bacillati</taxon>
        <taxon>Actinomycetota</taxon>
        <taxon>Actinomycetes</taxon>
        <taxon>Propionibacteriales</taxon>
        <taxon>Nocardioidaceae</taxon>
        <taxon>Solicola</taxon>
    </lineage>
</organism>
<evidence type="ECO:0000313" key="4">
    <source>
        <dbReference type="EMBL" id="UYM06958.1"/>
    </source>
</evidence>
<dbReference type="Gene3D" id="3.40.50.300">
    <property type="entry name" value="P-loop containing nucleotide triphosphate hydrolases"/>
    <property type="match status" value="1"/>
</dbReference>
<dbReference type="GO" id="GO:0016887">
    <property type="term" value="F:ATP hydrolysis activity"/>
    <property type="evidence" value="ECO:0007669"/>
    <property type="project" value="InterPro"/>
</dbReference>
<evidence type="ECO:0000313" key="5">
    <source>
        <dbReference type="Proteomes" id="UP001164390"/>
    </source>
</evidence>
<keyword evidence="5" id="KW-1185">Reference proteome</keyword>
<dbReference type="InterPro" id="IPR027417">
    <property type="entry name" value="P-loop_NTPase"/>
</dbReference>
<feature type="domain" description="ABC transporter" evidence="3">
    <location>
        <begin position="7"/>
        <end position="231"/>
    </location>
</feature>
<protein>
    <submittedName>
        <fullName evidence="4">ABC transporter ATP-binding protein</fullName>
    </submittedName>
</protein>